<sequence>MQHPAQAASRVSFSNFAKNYIDLYRSKGSPRTYALYQNTVKKIKDQFNDRLLTSITRDELQKWLNDFGKSHAITTGEKLYRQLHVIIGAALDEGIISRDISKGLIYSGSKPQAADYKFLEYDEYITLLNYLRDNATFNQMTEEMMLFALMTGSRYGEVAGMTWDDINFKTATININKQWNPRLHKFMLTKNHGKSDRIVSIPDQYLPQLKEMKRVQQLYLKNTEHQRRHDWEWKTTTYHEEDMMFLSFTFKVPQNDSVNRRLDELHYQLGIKRIGMHGMRHTHATRLIYAGYSDWYIAKRLGHNSLKELHRTYGHVFEQMQAEADTKLRASIGQDYLGKASHKIVKIDPK</sequence>
<dbReference type="Gene3D" id="1.10.443.10">
    <property type="entry name" value="Intergrase catalytic core"/>
    <property type="match status" value="1"/>
</dbReference>
<dbReference type="PROSITE" id="PS51898">
    <property type="entry name" value="TYR_RECOMBINASE"/>
    <property type="match status" value="1"/>
</dbReference>
<dbReference type="InterPro" id="IPR002104">
    <property type="entry name" value="Integrase_catalytic"/>
</dbReference>
<dbReference type="Pfam" id="PF14659">
    <property type="entry name" value="Phage_int_SAM_3"/>
    <property type="match status" value="1"/>
</dbReference>
<accession>A0A8E0M800</accession>
<dbReference type="Proteomes" id="UP000014249">
    <property type="component" value="Unassembled WGS sequence"/>
</dbReference>
<evidence type="ECO:0000256" key="2">
    <source>
        <dbReference type="ARBA" id="ARBA00022908"/>
    </source>
</evidence>
<dbReference type="InterPro" id="IPR050808">
    <property type="entry name" value="Phage_Integrase"/>
</dbReference>
<gene>
    <name evidence="6" type="ORF">Lpp77_14177</name>
</gene>
<evidence type="ECO:0000256" key="1">
    <source>
        <dbReference type="ARBA" id="ARBA00008857"/>
    </source>
</evidence>
<name>A0A8E0M800_LACPA</name>
<keyword evidence="4" id="KW-0233">DNA recombination</keyword>
<protein>
    <submittedName>
        <fullName evidence="6">Bacteriophage integrase</fullName>
    </submittedName>
</protein>
<organism evidence="6 7">
    <name type="scientific">Lacticaseibacillus paracasei subsp. paracasei CNCM I-4270</name>
    <dbReference type="NCBI Taxonomy" id="1256202"/>
    <lineage>
        <taxon>Bacteria</taxon>
        <taxon>Bacillati</taxon>
        <taxon>Bacillota</taxon>
        <taxon>Bacilli</taxon>
        <taxon>Lactobacillales</taxon>
        <taxon>Lactobacillaceae</taxon>
        <taxon>Lacticaseibacillus</taxon>
    </lineage>
</organism>
<evidence type="ECO:0000313" key="7">
    <source>
        <dbReference type="Proteomes" id="UP000014249"/>
    </source>
</evidence>
<dbReference type="SUPFAM" id="SSF56349">
    <property type="entry name" value="DNA breaking-rejoining enzymes"/>
    <property type="match status" value="1"/>
</dbReference>
<dbReference type="InterPro" id="IPR013762">
    <property type="entry name" value="Integrase-like_cat_sf"/>
</dbReference>
<comment type="caution">
    <text evidence="6">The sequence shown here is derived from an EMBL/GenBank/DDBJ whole genome shotgun (WGS) entry which is preliminary data.</text>
</comment>
<reference evidence="6 7" key="1">
    <citation type="journal article" date="2013" name="PLoS ONE">
        <title>Lactobacillus paracasei comparative genomics: towards species pan-genome definition and exploitation of diversity.</title>
        <authorList>
            <person name="Smokvina T."/>
            <person name="Wels M."/>
            <person name="Polka J."/>
            <person name="Chervaux C."/>
            <person name="Brisse S."/>
            <person name="Boekhorst J."/>
            <person name="van Hylckama Vlieg J.E."/>
            <person name="Siezen R.J."/>
        </authorList>
    </citation>
    <scope>NUCLEOTIDE SEQUENCE [LARGE SCALE GENOMIC DNA]</scope>
    <source>
        <strain evidence="6 7">CNCM I-4270</strain>
    </source>
</reference>
<dbReference type="GO" id="GO:0003677">
    <property type="term" value="F:DNA binding"/>
    <property type="evidence" value="ECO:0007669"/>
    <property type="project" value="UniProtKB-KW"/>
</dbReference>
<dbReference type="PANTHER" id="PTHR30629:SF6">
    <property type="entry name" value="PROPHAGE INTEGRASE INTA-RELATED"/>
    <property type="match status" value="1"/>
</dbReference>
<dbReference type="Gene3D" id="1.10.150.130">
    <property type="match status" value="1"/>
</dbReference>
<dbReference type="GO" id="GO:0015074">
    <property type="term" value="P:DNA integration"/>
    <property type="evidence" value="ECO:0007669"/>
    <property type="project" value="UniProtKB-KW"/>
</dbReference>
<dbReference type="EMBL" id="ANJX01000394">
    <property type="protein sequence ID" value="EPC50582.1"/>
    <property type="molecule type" value="Genomic_DNA"/>
</dbReference>
<dbReference type="PANTHER" id="PTHR30629">
    <property type="entry name" value="PROPHAGE INTEGRASE"/>
    <property type="match status" value="1"/>
</dbReference>
<dbReference type="InterPro" id="IPR011010">
    <property type="entry name" value="DNA_brk_join_enz"/>
</dbReference>
<dbReference type="Pfam" id="PF00589">
    <property type="entry name" value="Phage_integrase"/>
    <property type="match status" value="1"/>
</dbReference>
<dbReference type="CDD" id="cd01189">
    <property type="entry name" value="INT_ICEBs1_C_like"/>
    <property type="match status" value="1"/>
</dbReference>
<dbReference type="InterPro" id="IPR010998">
    <property type="entry name" value="Integrase_recombinase_N"/>
</dbReference>
<proteinExistence type="inferred from homology"/>
<evidence type="ECO:0000313" key="6">
    <source>
        <dbReference type="EMBL" id="EPC50582.1"/>
    </source>
</evidence>
<evidence type="ECO:0000256" key="3">
    <source>
        <dbReference type="ARBA" id="ARBA00023125"/>
    </source>
</evidence>
<keyword evidence="2" id="KW-0229">DNA integration</keyword>
<feature type="domain" description="Tyr recombinase" evidence="5">
    <location>
        <begin position="114"/>
        <end position="326"/>
    </location>
</feature>
<keyword evidence="3" id="KW-0238">DNA-binding</keyword>
<evidence type="ECO:0000256" key="4">
    <source>
        <dbReference type="ARBA" id="ARBA00023172"/>
    </source>
</evidence>
<dbReference type="GO" id="GO:0006310">
    <property type="term" value="P:DNA recombination"/>
    <property type="evidence" value="ECO:0007669"/>
    <property type="project" value="UniProtKB-KW"/>
</dbReference>
<dbReference type="AlphaFoldDB" id="A0A8E0M800"/>
<comment type="similarity">
    <text evidence="1">Belongs to the 'phage' integrase family.</text>
</comment>
<dbReference type="InterPro" id="IPR004107">
    <property type="entry name" value="Integrase_SAM-like_N"/>
</dbReference>
<evidence type="ECO:0000259" key="5">
    <source>
        <dbReference type="PROSITE" id="PS51898"/>
    </source>
</evidence>